<proteinExistence type="predicted"/>
<gene>
    <name evidence="2" type="ORF">BCR39DRAFT_511775</name>
</gene>
<sequence>MSHEGQDDISFQISRTKRRSKTTTTTKKKKKKTMADDHPPRRNNYTYFQRPRRQRSIESCDYDCEERNNNHNHDHDDNHNQNGNHIISRSRDKETQTNPRIIEFDFSWAKIWVPGQQASKMPKDSRKENLIDVRAIKEVEMVKTKTWYQMKGLFEVADKEEESLQRRTPVAGYTVG</sequence>
<accession>A0A1Y2BLU9</accession>
<dbReference type="EMBL" id="MCFC01000001">
    <property type="protein sequence ID" value="ORY35732.1"/>
    <property type="molecule type" value="Genomic_DNA"/>
</dbReference>
<evidence type="ECO:0000256" key="1">
    <source>
        <dbReference type="SAM" id="MobiDB-lite"/>
    </source>
</evidence>
<evidence type="ECO:0000313" key="2">
    <source>
        <dbReference type="EMBL" id="ORY35732.1"/>
    </source>
</evidence>
<dbReference type="AlphaFoldDB" id="A0A1Y2BLU9"/>
<evidence type="ECO:0000313" key="3">
    <source>
        <dbReference type="Proteomes" id="UP000193986"/>
    </source>
</evidence>
<feature type="compositionally biased region" description="Basic residues" evidence="1">
    <location>
        <begin position="15"/>
        <end position="32"/>
    </location>
</feature>
<reference evidence="2 3" key="1">
    <citation type="submission" date="2016-07" db="EMBL/GenBank/DDBJ databases">
        <title>Pervasive Adenine N6-methylation of Active Genes in Fungi.</title>
        <authorList>
            <consortium name="DOE Joint Genome Institute"/>
            <person name="Mondo S.J."/>
            <person name="Dannebaum R.O."/>
            <person name="Kuo R.C."/>
            <person name="Labutti K."/>
            <person name="Haridas S."/>
            <person name="Kuo A."/>
            <person name="Salamov A."/>
            <person name="Ahrendt S.R."/>
            <person name="Lipzen A."/>
            <person name="Sullivan W."/>
            <person name="Andreopoulos W.B."/>
            <person name="Clum A."/>
            <person name="Lindquist E."/>
            <person name="Daum C."/>
            <person name="Ramamoorthy G.K."/>
            <person name="Gryganskyi A."/>
            <person name="Culley D."/>
            <person name="Magnuson J.K."/>
            <person name="James T.Y."/>
            <person name="O'Malley M.A."/>
            <person name="Stajich J.E."/>
            <person name="Spatafora J.W."/>
            <person name="Visel A."/>
            <person name="Grigoriev I.V."/>
        </authorList>
    </citation>
    <scope>NUCLEOTIDE SEQUENCE [LARGE SCALE GENOMIC DNA]</scope>
    <source>
        <strain evidence="2 3">68-887.2</strain>
    </source>
</reference>
<dbReference type="Proteomes" id="UP000193986">
    <property type="component" value="Unassembled WGS sequence"/>
</dbReference>
<protein>
    <submittedName>
        <fullName evidence="2">Uncharacterized protein</fullName>
    </submittedName>
</protein>
<feature type="region of interest" description="Disordered" evidence="1">
    <location>
        <begin position="1"/>
        <end position="54"/>
    </location>
</feature>
<name>A0A1Y2BLU9_9TREE</name>
<organism evidence="2 3">
    <name type="scientific">Naematelia encephala</name>
    <dbReference type="NCBI Taxonomy" id="71784"/>
    <lineage>
        <taxon>Eukaryota</taxon>
        <taxon>Fungi</taxon>
        <taxon>Dikarya</taxon>
        <taxon>Basidiomycota</taxon>
        <taxon>Agaricomycotina</taxon>
        <taxon>Tremellomycetes</taxon>
        <taxon>Tremellales</taxon>
        <taxon>Naemateliaceae</taxon>
        <taxon>Naematelia</taxon>
    </lineage>
</organism>
<comment type="caution">
    <text evidence="2">The sequence shown here is derived from an EMBL/GenBank/DDBJ whole genome shotgun (WGS) entry which is preliminary data.</text>
</comment>
<dbReference type="InParanoid" id="A0A1Y2BLU9"/>
<keyword evidence="3" id="KW-1185">Reference proteome</keyword>
<feature type="region of interest" description="Disordered" evidence="1">
    <location>
        <begin position="71"/>
        <end position="98"/>
    </location>
</feature>